<dbReference type="Proteomes" id="UP000460272">
    <property type="component" value="Unassembled WGS sequence"/>
</dbReference>
<proteinExistence type="predicted"/>
<keyword evidence="4" id="KW-1185">Reference proteome</keyword>
<reference evidence="3 4" key="1">
    <citation type="submission" date="2018-11" db="EMBL/GenBank/DDBJ databases">
        <title>Trebonia kvetii gen.nov., sp.nov., a novel acidophilic actinobacterium, and proposal of the new actinobacterial family Treboniaceae fam. nov.</title>
        <authorList>
            <person name="Rapoport D."/>
            <person name="Sagova-Mareckova M."/>
            <person name="Sedlacek I."/>
            <person name="Provaznik J."/>
            <person name="Kralova S."/>
            <person name="Pavlinic D."/>
            <person name="Benes V."/>
            <person name="Kopecky J."/>
        </authorList>
    </citation>
    <scope>NUCLEOTIDE SEQUENCE [LARGE SCALE GENOMIC DNA]</scope>
    <source>
        <strain evidence="3 4">15Tr583</strain>
    </source>
</reference>
<feature type="compositionally biased region" description="Basic residues" evidence="1">
    <location>
        <begin position="51"/>
        <end position="61"/>
    </location>
</feature>
<evidence type="ECO:0000313" key="4">
    <source>
        <dbReference type="Proteomes" id="UP000460272"/>
    </source>
</evidence>
<dbReference type="Pfam" id="PF16640">
    <property type="entry name" value="Big_3_5"/>
    <property type="match status" value="1"/>
</dbReference>
<feature type="domain" description="Bacterial Ig-like" evidence="2">
    <location>
        <begin position="61"/>
        <end position="126"/>
    </location>
</feature>
<comment type="caution">
    <text evidence="3">The sequence shown here is derived from an EMBL/GenBank/DDBJ whole genome shotgun (WGS) entry which is preliminary data.</text>
</comment>
<name>A0A6P2C950_9ACTN</name>
<protein>
    <submittedName>
        <fullName evidence="3">Ig-like domain repeat protein</fullName>
    </submittedName>
</protein>
<dbReference type="EMBL" id="RPFW01000001">
    <property type="protein sequence ID" value="TVZ07045.1"/>
    <property type="molecule type" value="Genomic_DNA"/>
</dbReference>
<accession>A0A6P2C950</accession>
<evidence type="ECO:0000313" key="3">
    <source>
        <dbReference type="EMBL" id="TVZ07045.1"/>
    </source>
</evidence>
<dbReference type="InterPro" id="IPR032109">
    <property type="entry name" value="Big_3_5"/>
</dbReference>
<organism evidence="3 4">
    <name type="scientific">Trebonia kvetii</name>
    <dbReference type="NCBI Taxonomy" id="2480626"/>
    <lineage>
        <taxon>Bacteria</taxon>
        <taxon>Bacillati</taxon>
        <taxon>Actinomycetota</taxon>
        <taxon>Actinomycetes</taxon>
        <taxon>Streptosporangiales</taxon>
        <taxon>Treboniaceae</taxon>
        <taxon>Trebonia</taxon>
    </lineage>
</organism>
<evidence type="ECO:0000259" key="2">
    <source>
        <dbReference type="Pfam" id="PF16640"/>
    </source>
</evidence>
<feature type="region of interest" description="Disordered" evidence="1">
    <location>
        <begin position="29"/>
        <end position="68"/>
    </location>
</feature>
<dbReference type="AlphaFoldDB" id="A0A6P2C950"/>
<evidence type="ECO:0000256" key="1">
    <source>
        <dbReference type="SAM" id="MobiDB-lite"/>
    </source>
</evidence>
<dbReference type="GO" id="GO:0005975">
    <property type="term" value="P:carbohydrate metabolic process"/>
    <property type="evidence" value="ECO:0007669"/>
    <property type="project" value="UniProtKB-ARBA"/>
</dbReference>
<sequence length="128" mass="13431">MPVTMPRSFPCRAPRPATASRAVMAATFSMARKRRSSWTRPISPTGTSSRRGSRSPSHRSTRATPAGKVTVKAGRTAVCVITLKSGKGTCTLTARKLPAGTYTLTAAYPGSTDYAGSAAAKKTLTIVK</sequence>
<gene>
    <name evidence="3" type="ORF">EAS64_06905</name>
</gene>
<dbReference type="Gene3D" id="2.60.40.10">
    <property type="entry name" value="Immunoglobulins"/>
    <property type="match status" value="1"/>
</dbReference>
<dbReference type="InterPro" id="IPR013783">
    <property type="entry name" value="Ig-like_fold"/>
</dbReference>
<dbReference type="OrthoDB" id="9762066at2"/>